<keyword evidence="5" id="KW-0411">Iron-sulfur</keyword>
<dbReference type="Gene3D" id="1.20.950.20">
    <property type="entry name" value="Transmembrane di-heme cytochromes, Chain C"/>
    <property type="match status" value="1"/>
</dbReference>
<dbReference type="RefSeq" id="WP_167172467.1">
    <property type="nucleotide sequence ID" value="NZ_JAAOYM010000001.1"/>
</dbReference>
<dbReference type="GO" id="GO:0005886">
    <property type="term" value="C:plasma membrane"/>
    <property type="evidence" value="ECO:0007669"/>
    <property type="project" value="TreeGrafter"/>
</dbReference>
<sequence length="734" mass="81653">MVSDALAAGEETRPVFQGIGVVGEAVFYVLATVTIVVFFWGFYRRVRKYRQGRPAGRMSTLWKALFTSPAQGVRRRGDNWSVGAVAANTSVGRRDRAVGIAHFFIFWGFITLFIGTVILTIDYDIVRKASKLFSDREVSFFNGPFYIGYSVILDTMGLTAVLGLAYMAVRRGLLRPRKLDYQRAEKPEGGYSRSRIVAGDWVFIGLFAAILVTGYLLEAFRIVGARFPSFEVWSPIGWIMARLFSGLGMSPEAGNSAHLAQWWVHAVLALGFVVYIPFSKAMHMLLDAANLLVHERSTARELPAPAETDHVGYRELSDFTWKELLDLDACTKCGRCHEVCPARTAGAPLSPRDLILDLRQWVDTQTGGMTLLDRETRGDASGPLTAGADARIAGDVVPSQTLWACTTCMHCVEVCPVGIEHVPTIVQLRRGLVDEGEMDPTLQQALKNLSTQGNSFGKSARMRARWTKGLDFKIPDARKEPVRYLWFVGDFASFDDRLQDNSRALAEILHGAGVNFGLLYDGERNAGNDVRRTGEEGLFEMLAEHNVSALEQANFEEIFTTDPHSLNTLRNEYPARGARYKVWHYTELLADLVESGAIEVEPLNYRVTYHDPCYLARYNGVVDAPRRLLRALGCELVEMPRNGANTFCCGAGGGRIWMDDSALAERPSENRIREAIELGVDYFVVSCPKDVTMYSDAVKTTRNEDRLAVRDVTLLVREALRRPAAPDVLEAATS</sequence>
<evidence type="ECO:0000259" key="7">
    <source>
        <dbReference type="PROSITE" id="PS51379"/>
    </source>
</evidence>
<evidence type="ECO:0000256" key="3">
    <source>
        <dbReference type="ARBA" id="ARBA00023002"/>
    </source>
</evidence>
<dbReference type="PANTHER" id="PTHR43255">
    <property type="entry name" value="IRON-SULFUR-BINDING OXIDOREDUCTASE FADF-RELATED-RELATED"/>
    <property type="match status" value="1"/>
</dbReference>
<gene>
    <name evidence="8" type="ORF">FHU38_003349</name>
</gene>
<evidence type="ECO:0000313" key="8">
    <source>
        <dbReference type="EMBL" id="NIJ13005.1"/>
    </source>
</evidence>
<keyword evidence="6" id="KW-0472">Membrane</keyword>
<dbReference type="InterPro" id="IPR017900">
    <property type="entry name" value="4Fe4S_Fe_S_CS"/>
</dbReference>
<protein>
    <submittedName>
        <fullName evidence="8">Fe-S oxidoreductase/nitrate reductase gamma subunit</fullName>
    </submittedName>
</protein>
<dbReference type="PROSITE" id="PS00198">
    <property type="entry name" value="4FE4S_FER_1"/>
    <property type="match status" value="2"/>
</dbReference>
<keyword evidence="6" id="KW-0812">Transmembrane</keyword>
<dbReference type="InterPro" id="IPR004017">
    <property type="entry name" value="Cys_rich_dom"/>
</dbReference>
<dbReference type="EMBL" id="JAAOYM010000001">
    <property type="protein sequence ID" value="NIJ13005.1"/>
    <property type="molecule type" value="Genomic_DNA"/>
</dbReference>
<dbReference type="PROSITE" id="PS51379">
    <property type="entry name" value="4FE4S_FER_2"/>
    <property type="match status" value="2"/>
</dbReference>
<keyword evidence="6" id="KW-1133">Transmembrane helix</keyword>
<dbReference type="InterPro" id="IPR051460">
    <property type="entry name" value="HdrC_iron-sulfur_subunit"/>
</dbReference>
<feature type="domain" description="4Fe-4S ferredoxin-type" evidence="7">
    <location>
        <begin position="394"/>
        <end position="425"/>
    </location>
</feature>
<feature type="transmembrane region" description="Helical" evidence="6">
    <location>
        <begin position="103"/>
        <end position="126"/>
    </location>
</feature>
<comment type="caution">
    <text evidence="8">The sequence shown here is derived from an EMBL/GenBank/DDBJ whole genome shotgun (WGS) entry which is preliminary data.</text>
</comment>
<accession>A0A7X5URV7</accession>
<dbReference type="AlphaFoldDB" id="A0A7X5URV7"/>
<evidence type="ECO:0000256" key="2">
    <source>
        <dbReference type="ARBA" id="ARBA00022723"/>
    </source>
</evidence>
<feature type="transmembrane region" description="Helical" evidence="6">
    <location>
        <begin position="196"/>
        <end position="217"/>
    </location>
</feature>
<evidence type="ECO:0000256" key="6">
    <source>
        <dbReference type="SAM" id="Phobius"/>
    </source>
</evidence>
<dbReference type="InterPro" id="IPR009051">
    <property type="entry name" value="Helical_ferredxn"/>
</dbReference>
<keyword evidence="4" id="KW-0408">Iron</keyword>
<evidence type="ECO:0000256" key="5">
    <source>
        <dbReference type="ARBA" id="ARBA00023014"/>
    </source>
</evidence>
<dbReference type="GO" id="GO:0051539">
    <property type="term" value="F:4 iron, 4 sulfur cluster binding"/>
    <property type="evidence" value="ECO:0007669"/>
    <property type="project" value="UniProtKB-KW"/>
</dbReference>
<evidence type="ECO:0000313" key="9">
    <source>
        <dbReference type="Proteomes" id="UP000545493"/>
    </source>
</evidence>
<dbReference type="Gene3D" id="1.10.1060.10">
    <property type="entry name" value="Alpha-helical ferredoxin"/>
    <property type="match status" value="1"/>
</dbReference>
<dbReference type="SUPFAM" id="SSF46548">
    <property type="entry name" value="alpha-helical ferredoxin"/>
    <property type="match status" value="1"/>
</dbReference>
<dbReference type="Pfam" id="PF02754">
    <property type="entry name" value="CCG"/>
    <property type="match status" value="2"/>
</dbReference>
<dbReference type="GO" id="GO:0016491">
    <property type="term" value="F:oxidoreductase activity"/>
    <property type="evidence" value="ECO:0007669"/>
    <property type="project" value="UniProtKB-KW"/>
</dbReference>
<evidence type="ECO:0000256" key="1">
    <source>
        <dbReference type="ARBA" id="ARBA00022485"/>
    </source>
</evidence>
<reference evidence="8 9" key="1">
    <citation type="submission" date="2020-03" db="EMBL/GenBank/DDBJ databases">
        <title>Sequencing the genomes of 1000 actinobacteria strains.</title>
        <authorList>
            <person name="Klenk H.-P."/>
        </authorList>
    </citation>
    <scope>NUCLEOTIDE SEQUENCE [LARGE SCALE GENOMIC DNA]</scope>
    <source>
        <strain evidence="8 9">DSM 45685</strain>
    </source>
</reference>
<evidence type="ECO:0000256" key="4">
    <source>
        <dbReference type="ARBA" id="ARBA00023004"/>
    </source>
</evidence>
<dbReference type="InterPro" id="IPR017896">
    <property type="entry name" value="4Fe4S_Fe-S-bd"/>
</dbReference>
<name>A0A7X5URV7_9PSEU</name>
<keyword evidence="2" id="KW-0479">Metal-binding</keyword>
<keyword evidence="3" id="KW-0560">Oxidoreductase</keyword>
<keyword evidence="9" id="KW-1185">Reference proteome</keyword>
<feature type="transmembrane region" description="Helical" evidence="6">
    <location>
        <begin position="25"/>
        <end position="43"/>
    </location>
</feature>
<dbReference type="Proteomes" id="UP000545493">
    <property type="component" value="Unassembled WGS sequence"/>
</dbReference>
<keyword evidence="1" id="KW-0004">4Fe-4S</keyword>
<feature type="domain" description="4Fe-4S ferredoxin-type" evidence="7">
    <location>
        <begin position="321"/>
        <end position="352"/>
    </location>
</feature>
<proteinExistence type="predicted"/>
<dbReference type="PANTHER" id="PTHR43255:SF1">
    <property type="entry name" value="IRON-SULFUR-BINDING OXIDOREDUCTASE FADF-RELATED"/>
    <property type="match status" value="1"/>
</dbReference>
<dbReference type="SUPFAM" id="SSF103501">
    <property type="entry name" value="Respiratory nitrate reductase 1 gamma chain"/>
    <property type="match status" value="1"/>
</dbReference>
<dbReference type="Pfam" id="PF13237">
    <property type="entry name" value="Fer4_10"/>
    <property type="match status" value="1"/>
</dbReference>
<organism evidence="8 9">
    <name type="scientific">Saccharomonospora amisosensis</name>
    <dbReference type="NCBI Taxonomy" id="1128677"/>
    <lineage>
        <taxon>Bacteria</taxon>
        <taxon>Bacillati</taxon>
        <taxon>Actinomycetota</taxon>
        <taxon>Actinomycetes</taxon>
        <taxon>Pseudonocardiales</taxon>
        <taxon>Pseudonocardiaceae</taxon>
        <taxon>Saccharomonospora</taxon>
    </lineage>
</organism>
<feature type="transmembrane region" description="Helical" evidence="6">
    <location>
        <begin position="146"/>
        <end position="169"/>
    </location>
</feature>
<dbReference type="InterPro" id="IPR036197">
    <property type="entry name" value="NarG-like_sf"/>
</dbReference>
<dbReference type="GO" id="GO:0046872">
    <property type="term" value="F:metal ion binding"/>
    <property type="evidence" value="ECO:0007669"/>
    <property type="project" value="UniProtKB-KW"/>
</dbReference>